<dbReference type="InterPro" id="IPR010982">
    <property type="entry name" value="Lambda_DNA-bd_dom_sf"/>
</dbReference>
<dbReference type="InterPro" id="IPR001387">
    <property type="entry name" value="Cro/C1-type_HTH"/>
</dbReference>
<evidence type="ECO:0000256" key="1">
    <source>
        <dbReference type="ARBA" id="ARBA00023125"/>
    </source>
</evidence>
<evidence type="ECO:0000256" key="2">
    <source>
        <dbReference type="SAM" id="Phobius"/>
    </source>
</evidence>
<comment type="caution">
    <text evidence="4">The sequence shown here is derived from an EMBL/GenBank/DDBJ whole genome shotgun (WGS) entry which is preliminary data.</text>
</comment>
<protein>
    <submittedName>
        <fullName evidence="4">Helix-turn-helix domain-containing protein</fullName>
    </submittedName>
</protein>
<dbReference type="Pfam" id="PF01381">
    <property type="entry name" value="HTH_3"/>
    <property type="match status" value="1"/>
</dbReference>
<dbReference type="PANTHER" id="PTHR46558:SF13">
    <property type="entry name" value="HTH-TYPE TRANSCRIPTIONAL REGULATOR IMMR"/>
    <property type="match status" value="1"/>
</dbReference>
<evidence type="ECO:0000313" key="4">
    <source>
        <dbReference type="EMBL" id="MFC6275562.1"/>
    </source>
</evidence>
<dbReference type="PANTHER" id="PTHR46558">
    <property type="entry name" value="TRACRIPTIONAL REGULATORY PROTEIN-RELATED-RELATED"/>
    <property type="match status" value="1"/>
</dbReference>
<accession>A0ABW1TPW7</accession>
<dbReference type="RefSeq" id="WP_125642266.1">
    <property type="nucleotide sequence ID" value="NZ_JBHSSJ010000011.1"/>
</dbReference>
<dbReference type="CDD" id="cd00093">
    <property type="entry name" value="HTH_XRE"/>
    <property type="match status" value="1"/>
</dbReference>
<feature type="domain" description="HTH cro/C1-type" evidence="3">
    <location>
        <begin position="7"/>
        <end position="61"/>
    </location>
</feature>
<feature type="transmembrane region" description="Helical" evidence="2">
    <location>
        <begin position="147"/>
        <end position="165"/>
    </location>
</feature>
<gene>
    <name evidence="4" type="ORF">ACFQET_08560</name>
</gene>
<sequence>MKFGERLQQTRQQKNLTQSQVATSLHVSRQTISSWETGHSYPDIDSLIKLSDLYTLSLDVLLKEDNGMTDTLRKPEVLHALHPTIRNLTIMNIILMVALLFDDQFTSAKGLLLPIALLNFWTLNQLNQFASSLTQEDPATRWPKSRLWLLLFAVISTVGVAMAWHLHRPGLLTDILYLAIACWVGLLFGTIKYSRRPVSQ</sequence>
<organism evidence="4 5">
    <name type="scientific">Levilactobacillus tangyuanensis</name>
    <dbReference type="NCBI Taxonomy" id="2486021"/>
    <lineage>
        <taxon>Bacteria</taxon>
        <taxon>Bacillati</taxon>
        <taxon>Bacillota</taxon>
        <taxon>Bacilli</taxon>
        <taxon>Lactobacillales</taxon>
        <taxon>Lactobacillaceae</taxon>
        <taxon>Levilactobacillus</taxon>
    </lineage>
</organism>
<dbReference type="Gene3D" id="1.10.260.40">
    <property type="entry name" value="lambda repressor-like DNA-binding domains"/>
    <property type="match status" value="1"/>
</dbReference>
<name>A0ABW1TPW7_9LACO</name>
<dbReference type="SMART" id="SM00530">
    <property type="entry name" value="HTH_XRE"/>
    <property type="match status" value="1"/>
</dbReference>
<dbReference type="SUPFAM" id="SSF47413">
    <property type="entry name" value="lambda repressor-like DNA-binding domains"/>
    <property type="match status" value="1"/>
</dbReference>
<keyword evidence="2" id="KW-0472">Membrane</keyword>
<reference evidence="5" key="1">
    <citation type="journal article" date="2019" name="Int. J. Syst. Evol. Microbiol.">
        <title>The Global Catalogue of Microorganisms (GCM) 10K type strain sequencing project: providing services to taxonomists for standard genome sequencing and annotation.</title>
        <authorList>
            <consortium name="The Broad Institute Genomics Platform"/>
            <consortium name="The Broad Institute Genome Sequencing Center for Infectious Disease"/>
            <person name="Wu L."/>
            <person name="Ma J."/>
        </authorList>
    </citation>
    <scope>NUCLEOTIDE SEQUENCE [LARGE SCALE GENOMIC DNA]</scope>
    <source>
        <strain evidence="5">CCM 8907</strain>
    </source>
</reference>
<dbReference type="PROSITE" id="PS50943">
    <property type="entry name" value="HTH_CROC1"/>
    <property type="match status" value="1"/>
</dbReference>
<evidence type="ECO:0000259" key="3">
    <source>
        <dbReference type="PROSITE" id="PS50943"/>
    </source>
</evidence>
<feature type="transmembrane region" description="Helical" evidence="2">
    <location>
        <begin position="171"/>
        <end position="191"/>
    </location>
</feature>
<dbReference type="Proteomes" id="UP001596191">
    <property type="component" value="Unassembled WGS sequence"/>
</dbReference>
<evidence type="ECO:0000313" key="5">
    <source>
        <dbReference type="Proteomes" id="UP001596191"/>
    </source>
</evidence>
<keyword evidence="2" id="KW-0812">Transmembrane</keyword>
<keyword evidence="5" id="KW-1185">Reference proteome</keyword>
<keyword evidence="2" id="KW-1133">Transmembrane helix</keyword>
<proteinExistence type="predicted"/>
<keyword evidence="1" id="KW-0238">DNA-binding</keyword>
<dbReference type="EMBL" id="JBHSSJ010000011">
    <property type="protein sequence ID" value="MFC6275562.1"/>
    <property type="molecule type" value="Genomic_DNA"/>
</dbReference>